<accession>A0A2U1SWM5</accession>
<dbReference type="InterPro" id="IPR029044">
    <property type="entry name" value="Nucleotide-diphossugar_trans"/>
</dbReference>
<keyword evidence="3" id="KW-1185">Reference proteome</keyword>
<sequence length="284" mass="30651">MSRVSVVIPAYNNADFLAETVESVLAQDFDDFELIISDHSSQDDTWAVMQQFASDPRVTLMQIPSGGGARANWQAVTDAAGGELLKLVCGDDILYPGVLRQQVEAFDAHPEAVLVASSRDILDAAGSPLIRNRGIDSLEGLVDGKQAVRASIVAGTNLFGEPACVMVRRELLHAAGGWDDRNPYLIDQASYARVLFQGPMVGIRVAGAGFRVNAGQWSVALAADQAAQAAGFHAQIAAEHPDLVSERDVSTGNRRARRAAYMRRLVYIVFARRLRMPDTSRSAA</sequence>
<dbReference type="Gene3D" id="3.90.550.10">
    <property type="entry name" value="Spore Coat Polysaccharide Biosynthesis Protein SpsA, Chain A"/>
    <property type="match status" value="1"/>
</dbReference>
<organism evidence="2 3">
    <name type="scientific">Homoserinimonas hongtaonis</name>
    <dbReference type="NCBI Taxonomy" id="2079791"/>
    <lineage>
        <taxon>Bacteria</taxon>
        <taxon>Bacillati</taxon>
        <taxon>Actinomycetota</taxon>
        <taxon>Actinomycetes</taxon>
        <taxon>Micrococcales</taxon>
        <taxon>Microbacteriaceae</taxon>
        <taxon>Homoserinimonas</taxon>
    </lineage>
</organism>
<reference evidence="3" key="1">
    <citation type="submission" date="2018-04" db="EMBL/GenBank/DDBJ databases">
        <authorList>
            <person name="Liu S."/>
            <person name="Wang Z."/>
            <person name="Li J."/>
        </authorList>
    </citation>
    <scope>NUCLEOTIDE SEQUENCE [LARGE SCALE GENOMIC DNA]</scope>
    <source>
        <strain evidence="3">S1194</strain>
    </source>
</reference>
<dbReference type="PANTHER" id="PTHR43685:SF2">
    <property type="entry name" value="GLYCOSYLTRANSFERASE 2-LIKE DOMAIN-CONTAINING PROTEIN"/>
    <property type="match status" value="1"/>
</dbReference>
<dbReference type="EMBL" id="QEEX01000002">
    <property type="protein sequence ID" value="PWB96037.1"/>
    <property type="molecule type" value="Genomic_DNA"/>
</dbReference>
<evidence type="ECO:0000259" key="1">
    <source>
        <dbReference type="Pfam" id="PF00535"/>
    </source>
</evidence>
<dbReference type="AlphaFoldDB" id="A0A2U1SWM5"/>
<dbReference type="Pfam" id="PF00535">
    <property type="entry name" value="Glycos_transf_2"/>
    <property type="match status" value="1"/>
</dbReference>
<dbReference type="InterPro" id="IPR050834">
    <property type="entry name" value="Glycosyltransf_2"/>
</dbReference>
<dbReference type="InterPro" id="IPR001173">
    <property type="entry name" value="Glyco_trans_2-like"/>
</dbReference>
<feature type="domain" description="Glycosyltransferase 2-like" evidence="1">
    <location>
        <begin position="5"/>
        <end position="171"/>
    </location>
</feature>
<keyword evidence="2" id="KW-0808">Transferase</keyword>
<dbReference type="CDD" id="cd00761">
    <property type="entry name" value="Glyco_tranf_GTA_type"/>
    <property type="match status" value="1"/>
</dbReference>
<dbReference type="RefSeq" id="WP_108998307.1">
    <property type="nucleotide sequence ID" value="NZ_QEEX01000002.1"/>
</dbReference>
<dbReference type="GO" id="GO:0016740">
    <property type="term" value="F:transferase activity"/>
    <property type="evidence" value="ECO:0007669"/>
    <property type="project" value="UniProtKB-KW"/>
</dbReference>
<gene>
    <name evidence="2" type="ORF">DF220_11625</name>
</gene>
<evidence type="ECO:0000313" key="3">
    <source>
        <dbReference type="Proteomes" id="UP000244978"/>
    </source>
</evidence>
<proteinExistence type="predicted"/>
<dbReference type="SUPFAM" id="SSF53448">
    <property type="entry name" value="Nucleotide-diphospho-sugar transferases"/>
    <property type="match status" value="1"/>
</dbReference>
<name>A0A2U1SWM5_9MICO</name>
<comment type="caution">
    <text evidence="2">The sequence shown here is derived from an EMBL/GenBank/DDBJ whole genome shotgun (WGS) entry which is preliminary data.</text>
</comment>
<dbReference type="Proteomes" id="UP000244978">
    <property type="component" value="Unassembled WGS sequence"/>
</dbReference>
<protein>
    <submittedName>
        <fullName evidence="2">Glycosyl transferase</fullName>
    </submittedName>
</protein>
<evidence type="ECO:0000313" key="2">
    <source>
        <dbReference type="EMBL" id="PWB96037.1"/>
    </source>
</evidence>
<dbReference type="PANTHER" id="PTHR43685">
    <property type="entry name" value="GLYCOSYLTRANSFERASE"/>
    <property type="match status" value="1"/>
</dbReference>